<evidence type="ECO:0000313" key="7">
    <source>
        <dbReference type="EMBL" id="KPM40479.1"/>
    </source>
</evidence>
<dbReference type="Gene3D" id="3.50.50.60">
    <property type="entry name" value="FAD/NAD(P)-binding domain"/>
    <property type="match status" value="1"/>
</dbReference>
<proteinExistence type="inferred from homology"/>
<evidence type="ECO:0000256" key="3">
    <source>
        <dbReference type="ARBA" id="ARBA00022630"/>
    </source>
</evidence>
<comment type="cofactor">
    <cofactor evidence="1">
        <name>FAD</name>
        <dbReference type="ChEBI" id="CHEBI:57692"/>
    </cofactor>
</comment>
<dbReference type="InterPro" id="IPR045170">
    <property type="entry name" value="MTOX"/>
</dbReference>
<name>A0A0P7BJD9_9HYPO</name>
<evidence type="ECO:0000256" key="5">
    <source>
        <dbReference type="ARBA" id="ARBA00023002"/>
    </source>
</evidence>
<sequence length="429" mass="46867">MSNVDYVIVGAGVFGVSTALHLATSEPNATVVLIDRTPCPCPSAAASDLNRIIRADYGDVFYMDLALKAIDKWNTDPLYAPYFHRTGMVFAENIGMGSASFNNYKKLGVDPGAEILTVDQARARFPVFSNANWTGVADDMYYNPCSGWADADTSMQAVAEAALAVGVQYVQGAAERLVFAEDGDRQGACVGVRTVQGDEIRGNKILLCTGAWTAQLIADSAPRNEKMQVNGRMVAAAATACMVRCAPEHLATYRDAPVHFLGMPHTHGESIPPTVDGILKFNYEVSFTNTQHHEASGQTLSIPPVRTSQSTWSQDVPEQLKQSVRTVVQHVYGENVPGLTVETYRMCWDAVTPNQDWIISPHPACKGLYIAGGGSFHSFKFLPILGQYVSRMLRGELTPEEAEKWAWDRPDVGAACEMYIPKNDLKDFE</sequence>
<evidence type="ECO:0000256" key="4">
    <source>
        <dbReference type="ARBA" id="ARBA00022827"/>
    </source>
</evidence>
<dbReference type="SUPFAM" id="SSF51905">
    <property type="entry name" value="FAD/NAD(P)-binding domain"/>
    <property type="match status" value="1"/>
</dbReference>
<dbReference type="Pfam" id="PF01266">
    <property type="entry name" value="DAO"/>
    <property type="match status" value="1"/>
</dbReference>
<gene>
    <name evidence="7" type="ORF">AK830_g6086</name>
</gene>
<dbReference type="GO" id="GO:0008115">
    <property type="term" value="F:sarcosine oxidase activity"/>
    <property type="evidence" value="ECO:0007669"/>
    <property type="project" value="TreeGrafter"/>
</dbReference>
<dbReference type="AlphaFoldDB" id="A0A0P7BJD9"/>
<dbReference type="EMBL" id="LKCW01000082">
    <property type="protein sequence ID" value="KPM40479.1"/>
    <property type="molecule type" value="Genomic_DNA"/>
</dbReference>
<evidence type="ECO:0000313" key="8">
    <source>
        <dbReference type="Proteomes" id="UP000050424"/>
    </source>
</evidence>
<dbReference type="OrthoDB" id="2219495at2759"/>
<dbReference type="Gene3D" id="3.30.9.10">
    <property type="entry name" value="D-Amino Acid Oxidase, subunit A, domain 2"/>
    <property type="match status" value="1"/>
</dbReference>
<dbReference type="PANTHER" id="PTHR10961">
    <property type="entry name" value="PEROXISOMAL SARCOSINE OXIDASE"/>
    <property type="match status" value="1"/>
</dbReference>
<comment type="caution">
    <text evidence="7">The sequence shown here is derived from an EMBL/GenBank/DDBJ whole genome shotgun (WGS) entry which is preliminary data.</text>
</comment>
<keyword evidence="8" id="KW-1185">Reference proteome</keyword>
<keyword evidence="5" id="KW-0560">Oxidoreductase</keyword>
<accession>A0A0P7BJD9</accession>
<organism evidence="7 8">
    <name type="scientific">Neonectria ditissima</name>
    <dbReference type="NCBI Taxonomy" id="78410"/>
    <lineage>
        <taxon>Eukaryota</taxon>
        <taxon>Fungi</taxon>
        <taxon>Dikarya</taxon>
        <taxon>Ascomycota</taxon>
        <taxon>Pezizomycotina</taxon>
        <taxon>Sordariomycetes</taxon>
        <taxon>Hypocreomycetidae</taxon>
        <taxon>Hypocreales</taxon>
        <taxon>Nectriaceae</taxon>
        <taxon>Neonectria</taxon>
    </lineage>
</organism>
<dbReference type="GO" id="GO:0050660">
    <property type="term" value="F:flavin adenine dinucleotide binding"/>
    <property type="evidence" value="ECO:0007669"/>
    <property type="project" value="InterPro"/>
</dbReference>
<reference evidence="7 8" key="1">
    <citation type="submission" date="2015-09" db="EMBL/GenBank/DDBJ databases">
        <title>Draft genome of a European isolate of the apple canker pathogen Neonectria ditissima.</title>
        <authorList>
            <person name="Gomez-Cortecero A."/>
            <person name="Harrison R.J."/>
            <person name="Armitage A.D."/>
        </authorList>
    </citation>
    <scope>NUCLEOTIDE SEQUENCE [LARGE SCALE GENOMIC DNA]</scope>
    <source>
        <strain evidence="7 8">R09/05</strain>
    </source>
</reference>
<keyword evidence="3" id="KW-0285">Flavoprotein</keyword>
<dbReference type="InterPro" id="IPR006076">
    <property type="entry name" value="FAD-dep_OxRdtase"/>
</dbReference>
<keyword evidence="4" id="KW-0274">FAD</keyword>
<dbReference type="PANTHER" id="PTHR10961:SF46">
    <property type="entry name" value="PEROXISOMAL SARCOSINE OXIDASE"/>
    <property type="match status" value="1"/>
</dbReference>
<evidence type="ECO:0000256" key="1">
    <source>
        <dbReference type="ARBA" id="ARBA00001974"/>
    </source>
</evidence>
<evidence type="ECO:0000259" key="6">
    <source>
        <dbReference type="Pfam" id="PF01266"/>
    </source>
</evidence>
<dbReference type="STRING" id="78410.A0A0P7BJD9"/>
<feature type="domain" description="FAD dependent oxidoreductase" evidence="6">
    <location>
        <begin position="5"/>
        <end position="391"/>
    </location>
</feature>
<dbReference type="Proteomes" id="UP000050424">
    <property type="component" value="Unassembled WGS sequence"/>
</dbReference>
<dbReference type="InterPro" id="IPR036188">
    <property type="entry name" value="FAD/NAD-bd_sf"/>
</dbReference>
<evidence type="ECO:0000256" key="2">
    <source>
        <dbReference type="ARBA" id="ARBA00010989"/>
    </source>
</evidence>
<protein>
    <recommendedName>
        <fullName evidence="6">FAD dependent oxidoreductase domain-containing protein</fullName>
    </recommendedName>
</protein>
<comment type="similarity">
    <text evidence="2">Belongs to the MSOX/MTOX family.</text>
</comment>